<evidence type="ECO:0000313" key="1">
    <source>
        <dbReference type="EMBL" id="BAR47098.1"/>
    </source>
</evidence>
<accession>A0A1Y0Z8P5</accession>
<proteinExistence type="predicted"/>
<organism evidence="1 2">
    <name type="scientific">Methylobacterium aquaticum</name>
    <dbReference type="NCBI Taxonomy" id="270351"/>
    <lineage>
        <taxon>Bacteria</taxon>
        <taxon>Pseudomonadati</taxon>
        <taxon>Pseudomonadota</taxon>
        <taxon>Alphaproteobacteria</taxon>
        <taxon>Hyphomicrobiales</taxon>
        <taxon>Methylobacteriaceae</taxon>
        <taxon>Methylobacterium</taxon>
    </lineage>
</organism>
<dbReference type="AlphaFoldDB" id="A0A1Y0Z8P5"/>
<name>A0A1Y0Z8P5_9HYPH</name>
<dbReference type="Proteomes" id="UP000061432">
    <property type="component" value="Chromosome"/>
</dbReference>
<evidence type="ECO:0000313" key="2">
    <source>
        <dbReference type="Proteomes" id="UP000061432"/>
    </source>
</evidence>
<dbReference type="KEGG" id="maqu:Maq22A_c27960"/>
<dbReference type="EMBL" id="AP014704">
    <property type="protein sequence ID" value="BAR47098.1"/>
    <property type="molecule type" value="Genomic_DNA"/>
</dbReference>
<gene>
    <name evidence="1" type="ORF">Maq22A_c27960</name>
</gene>
<evidence type="ECO:0008006" key="3">
    <source>
        <dbReference type="Google" id="ProtNLM"/>
    </source>
</evidence>
<protein>
    <recommendedName>
        <fullName evidence="3">DUF3617 family protein</fullName>
    </recommendedName>
</protein>
<reference evidence="2" key="2">
    <citation type="submission" date="2015-01" db="EMBL/GenBank/DDBJ databases">
        <title>Complete genome sequence of Methylobacterium aquaticum strain 22A.</title>
        <authorList>
            <person name="Tani A."/>
            <person name="Ogura Y."/>
            <person name="Hayashi T."/>
        </authorList>
    </citation>
    <scope>NUCLEOTIDE SEQUENCE [LARGE SCALE GENOMIC DNA]</scope>
    <source>
        <strain evidence="2">MA-22A</strain>
    </source>
</reference>
<dbReference type="STRING" id="270351.Maq22A_c27960"/>
<sequence length="239" mass="25964">MVPGQGRAWAGGERGWLNQVIVRGRWSRWRRYASSAGCGRARACLGPWRSCAPSHRARSIINLRMACQRHLDTRSRSRKLARMMIRALIPPVVLALSVLPANAAGKIAYGSRAGMEVTVTSVSGIGTANAVIKAAHTRQNARSYCTDYVQNNSKKCIDDALRETRLSDQITGNCKTGTFTTFNGGKYRFAGLANASNDVSGSYRIFEDGKILDGSSASGYPVAIETFRALCPGQAIKEF</sequence>
<reference evidence="1 2" key="1">
    <citation type="journal article" date="2015" name="Genome Announc.">
        <title>Complete Genome Sequence of Methylobacterium aquaticum Strain 22A, Isolated from Racomitrium japonicum Moss.</title>
        <authorList>
            <person name="Tani A."/>
            <person name="Ogura Y."/>
            <person name="Hayashi T."/>
            <person name="Kimbara K."/>
        </authorList>
    </citation>
    <scope>NUCLEOTIDE SEQUENCE [LARGE SCALE GENOMIC DNA]</scope>
    <source>
        <strain evidence="1 2">MA-22A</strain>
    </source>
</reference>